<dbReference type="Gene3D" id="2.60.120.10">
    <property type="entry name" value="Jelly Rolls"/>
    <property type="match status" value="1"/>
</dbReference>
<dbReference type="InterPro" id="IPR014710">
    <property type="entry name" value="RmlC-like_jellyroll"/>
</dbReference>
<dbReference type="AlphaFoldDB" id="A0A381PV11"/>
<evidence type="ECO:0008006" key="2">
    <source>
        <dbReference type="Google" id="ProtNLM"/>
    </source>
</evidence>
<evidence type="ECO:0000313" key="1">
    <source>
        <dbReference type="EMBL" id="SUZ70464.1"/>
    </source>
</evidence>
<protein>
    <recommendedName>
        <fullName evidence="2">Cupin 2 conserved barrel domain-containing protein</fullName>
    </recommendedName>
</protein>
<dbReference type="SUPFAM" id="SSF51182">
    <property type="entry name" value="RmlC-like cupins"/>
    <property type="match status" value="1"/>
</dbReference>
<proteinExistence type="predicted"/>
<dbReference type="InterPro" id="IPR011051">
    <property type="entry name" value="RmlC_Cupin_sf"/>
</dbReference>
<organism evidence="1">
    <name type="scientific">marine metagenome</name>
    <dbReference type="NCBI Taxonomy" id="408172"/>
    <lineage>
        <taxon>unclassified sequences</taxon>
        <taxon>metagenomes</taxon>
        <taxon>ecological metagenomes</taxon>
    </lineage>
</organism>
<name>A0A381PV11_9ZZZZ</name>
<reference evidence="1" key="1">
    <citation type="submission" date="2018-05" db="EMBL/GenBank/DDBJ databases">
        <authorList>
            <person name="Lanie J.A."/>
            <person name="Ng W.-L."/>
            <person name="Kazmierczak K.M."/>
            <person name="Andrzejewski T.M."/>
            <person name="Davidsen T.M."/>
            <person name="Wayne K.J."/>
            <person name="Tettelin H."/>
            <person name="Glass J.I."/>
            <person name="Rusch D."/>
            <person name="Podicherti R."/>
            <person name="Tsui H.-C.T."/>
            <person name="Winkler M.E."/>
        </authorList>
    </citation>
    <scope>NUCLEOTIDE SEQUENCE</scope>
</reference>
<dbReference type="EMBL" id="UINC01001092">
    <property type="protein sequence ID" value="SUZ70464.1"/>
    <property type="molecule type" value="Genomic_DNA"/>
</dbReference>
<accession>A0A381PV11</accession>
<sequence>MKIVRVFAGDDGESHFEDVTAKEMANIVNLVGSGDITLGLRPSPSFSDYHNAPRLQYVVNLSGTAEFECADGTKCQMEPGDILVAEDLEGHGHIARSLGDTPRASLAIPLASKTRSS</sequence>
<gene>
    <name evidence="1" type="ORF">METZ01_LOCUS23318</name>
</gene>